<keyword evidence="1" id="KW-1133">Transmembrane helix</keyword>
<proteinExistence type="predicted"/>
<evidence type="ECO:0000313" key="2">
    <source>
        <dbReference type="EMBL" id="GIQ89207.1"/>
    </source>
</evidence>
<evidence type="ECO:0000256" key="1">
    <source>
        <dbReference type="SAM" id="Phobius"/>
    </source>
</evidence>
<sequence>MHTVGVVYLTLRTPKLSFDYVISVALVETALSWIVNGWFDSIWVGLLVLGLTALTVVGCEVIIHFGFEKHDDIMPM</sequence>
<name>A0A9K3D5V9_9EUKA</name>
<protein>
    <submittedName>
        <fullName evidence="2">Uncharacterized protein</fullName>
    </submittedName>
</protein>
<gene>
    <name evidence="2" type="ORF">KIPB_011617</name>
</gene>
<organism evidence="2 3">
    <name type="scientific">Kipferlia bialata</name>
    <dbReference type="NCBI Taxonomy" id="797122"/>
    <lineage>
        <taxon>Eukaryota</taxon>
        <taxon>Metamonada</taxon>
        <taxon>Carpediemonas-like organisms</taxon>
        <taxon>Kipferlia</taxon>
    </lineage>
</organism>
<keyword evidence="1" id="KW-0472">Membrane</keyword>
<evidence type="ECO:0000313" key="3">
    <source>
        <dbReference type="Proteomes" id="UP000265618"/>
    </source>
</evidence>
<feature type="transmembrane region" description="Helical" evidence="1">
    <location>
        <begin position="46"/>
        <end position="67"/>
    </location>
</feature>
<keyword evidence="3" id="KW-1185">Reference proteome</keyword>
<dbReference type="EMBL" id="BDIP01004796">
    <property type="protein sequence ID" value="GIQ89207.1"/>
    <property type="molecule type" value="Genomic_DNA"/>
</dbReference>
<keyword evidence="1" id="KW-0812">Transmembrane</keyword>
<dbReference type="AlphaFoldDB" id="A0A9K3D5V9"/>
<comment type="caution">
    <text evidence="2">The sequence shown here is derived from an EMBL/GenBank/DDBJ whole genome shotgun (WGS) entry which is preliminary data.</text>
</comment>
<dbReference type="Proteomes" id="UP000265618">
    <property type="component" value="Unassembled WGS sequence"/>
</dbReference>
<accession>A0A9K3D5V9</accession>
<feature type="transmembrane region" description="Helical" evidence="1">
    <location>
        <begin position="20"/>
        <end position="39"/>
    </location>
</feature>
<reference evidence="2 3" key="1">
    <citation type="journal article" date="2018" name="PLoS ONE">
        <title>The draft genome of Kipferlia bialata reveals reductive genome evolution in fornicate parasites.</title>
        <authorList>
            <person name="Tanifuji G."/>
            <person name="Takabayashi S."/>
            <person name="Kume K."/>
            <person name="Takagi M."/>
            <person name="Nakayama T."/>
            <person name="Kamikawa R."/>
            <person name="Inagaki Y."/>
            <person name="Hashimoto T."/>
        </authorList>
    </citation>
    <scope>NUCLEOTIDE SEQUENCE [LARGE SCALE GENOMIC DNA]</scope>
    <source>
        <strain evidence="2">NY0173</strain>
    </source>
</reference>